<protein>
    <submittedName>
        <fullName evidence="2">TylF/MycF family methyltransferase</fullName>
    </submittedName>
</protein>
<accession>A0ABV9AK46</accession>
<keyword evidence="3" id="KW-1185">Reference proteome</keyword>
<comment type="caution">
    <text evidence="2">The sequence shown here is derived from an EMBL/GenBank/DDBJ whole genome shotgun (WGS) entry which is preliminary data.</text>
</comment>
<proteinExistence type="predicted"/>
<dbReference type="EMBL" id="JBHSFK010000001">
    <property type="protein sequence ID" value="MFC4497966.1"/>
    <property type="molecule type" value="Genomic_DNA"/>
</dbReference>
<feature type="region of interest" description="Disordered" evidence="1">
    <location>
        <begin position="25"/>
        <end position="45"/>
    </location>
</feature>
<keyword evidence="2" id="KW-0808">Transferase</keyword>
<dbReference type="PANTHER" id="PTHR40036">
    <property type="entry name" value="MACROCIN O-METHYLTRANSFERASE"/>
    <property type="match status" value="1"/>
</dbReference>
<reference evidence="3" key="1">
    <citation type="journal article" date="2019" name="Int. J. Syst. Evol. Microbiol.">
        <title>The Global Catalogue of Microorganisms (GCM) 10K type strain sequencing project: providing services to taxonomists for standard genome sequencing and annotation.</title>
        <authorList>
            <consortium name="The Broad Institute Genomics Platform"/>
            <consortium name="The Broad Institute Genome Sequencing Center for Infectious Disease"/>
            <person name="Wu L."/>
            <person name="Ma J."/>
        </authorList>
    </citation>
    <scope>NUCLEOTIDE SEQUENCE [LARGE SCALE GENOMIC DNA]</scope>
    <source>
        <strain evidence="3">CGMCC 4.7177</strain>
    </source>
</reference>
<evidence type="ECO:0000313" key="2">
    <source>
        <dbReference type="EMBL" id="MFC4497966.1"/>
    </source>
</evidence>
<gene>
    <name evidence="2" type="ORF">ACFPIH_00295</name>
</gene>
<sequence length="265" mass="29078">MSTEASVRTLYLDLMKKALSGVLYNDPPDEATPSLPGESTPPPGVFLAERREGGEDWPTTAHTMIGVKRLDNLQECAERVLADGVPGDFVETGVWRGGACILLRAVLKAYGVTDRLVWAADSFEGMPVADETSGGRDFQMQLHKYNEVLGVSLKEVRENFRSYGLLDDQVGFLPGWFKDTLPAAPIEKVAVLRLDGDLYDSTMDALTHLYPKLSPGGFVIVDDFGLPTCASAIHDYRAAHGITDEITRIDRFGAYWRRSARPAAV</sequence>
<name>A0ABV9AK46_9ACTN</name>
<dbReference type="SUPFAM" id="SSF53335">
    <property type="entry name" value="S-adenosyl-L-methionine-dependent methyltransferases"/>
    <property type="match status" value="1"/>
</dbReference>
<organism evidence="2 3">
    <name type="scientific">Streptomyces vulcanius</name>
    <dbReference type="NCBI Taxonomy" id="1441876"/>
    <lineage>
        <taxon>Bacteria</taxon>
        <taxon>Bacillati</taxon>
        <taxon>Actinomycetota</taxon>
        <taxon>Actinomycetes</taxon>
        <taxon>Kitasatosporales</taxon>
        <taxon>Streptomycetaceae</taxon>
        <taxon>Streptomyces</taxon>
    </lineage>
</organism>
<evidence type="ECO:0000256" key="1">
    <source>
        <dbReference type="SAM" id="MobiDB-lite"/>
    </source>
</evidence>
<dbReference type="Pfam" id="PF05711">
    <property type="entry name" value="TylF"/>
    <property type="match status" value="1"/>
</dbReference>
<evidence type="ECO:0000313" key="3">
    <source>
        <dbReference type="Proteomes" id="UP001595839"/>
    </source>
</evidence>
<dbReference type="InterPro" id="IPR029063">
    <property type="entry name" value="SAM-dependent_MTases_sf"/>
</dbReference>
<keyword evidence="2" id="KW-0489">Methyltransferase</keyword>
<dbReference type="GO" id="GO:0008168">
    <property type="term" value="F:methyltransferase activity"/>
    <property type="evidence" value="ECO:0007669"/>
    <property type="project" value="UniProtKB-KW"/>
</dbReference>
<dbReference type="InterPro" id="IPR008884">
    <property type="entry name" value="TylF_MeTrfase"/>
</dbReference>
<dbReference type="PANTHER" id="PTHR40036:SF1">
    <property type="entry name" value="MACROCIN O-METHYLTRANSFERASE"/>
    <property type="match status" value="1"/>
</dbReference>
<dbReference type="Proteomes" id="UP001595839">
    <property type="component" value="Unassembled WGS sequence"/>
</dbReference>
<dbReference type="Gene3D" id="3.40.50.150">
    <property type="entry name" value="Vaccinia Virus protein VP39"/>
    <property type="match status" value="1"/>
</dbReference>
<dbReference type="RefSeq" id="WP_381165937.1">
    <property type="nucleotide sequence ID" value="NZ_JBHSFK010000001.1"/>
</dbReference>
<dbReference type="GO" id="GO:0032259">
    <property type="term" value="P:methylation"/>
    <property type="evidence" value="ECO:0007669"/>
    <property type="project" value="UniProtKB-KW"/>
</dbReference>